<evidence type="ECO:0000313" key="3">
    <source>
        <dbReference type="Proteomes" id="UP000593568"/>
    </source>
</evidence>
<reference evidence="2 3" key="1">
    <citation type="journal article" date="2019" name="Genome Biol. Evol.">
        <title>Insights into the evolution of the New World diploid cottons (Gossypium, subgenus Houzingenia) based on genome sequencing.</title>
        <authorList>
            <person name="Grover C.E."/>
            <person name="Arick M.A. 2nd"/>
            <person name="Thrash A."/>
            <person name="Conover J.L."/>
            <person name="Sanders W.S."/>
            <person name="Peterson D.G."/>
            <person name="Frelichowski J.E."/>
            <person name="Scheffler J.A."/>
            <person name="Scheffler B.E."/>
            <person name="Wendel J.F."/>
        </authorList>
    </citation>
    <scope>NUCLEOTIDE SEQUENCE [LARGE SCALE GENOMIC DNA]</scope>
    <source>
        <strain evidence="2">8</strain>
        <tissue evidence="2">Leaf</tissue>
    </source>
</reference>
<feature type="non-terminal residue" evidence="2">
    <location>
        <position position="20"/>
    </location>
</feature>
<feature type="region of interest" description="Disordered" evidence="1">
    <location>
        <begin position="1"/>
        <end position="20"/>
    </location>
</feature>
<proteinExistence type="predicted"/>
<dbReference type="AlphaFoldDB" id="A0A7J9DKC3"/>
<organism evidence="2 3">
    <name type="scientific">Gossypium trilobum</name>
    <dbReference type="NCBI Taxonomy" id="34281"/>
    <lineage>
        <taxon>Eukaryota</taxon>
        <taxon>Viridiplantae</taxon>
        <taxon>Streptophyta</taxon>
        <taxon>Embryophyta</taxon>
        <taxon>Tracheophyta</taxon>
        <taxon>Spermatophyta</taxon>
        <taxon>Magnoliopsida</taxon>
        <taxon>eudicotyledons</taxon>
        <taxon>Gunneridae</taxon>
        <taxon>Pentapetalae</taxon>
        <taxon>rosids</taxon>
        <taxon>malvids</taxon>
        <taxon>Malvales</taxon>
        <taxon>Malvaceae</taxon>
        <taxon>Malvoideae</taxon>
        <taxon>Gossypium</taxon>
    </lineage>
</organism>
<protein>
    <submittedName>
        <fullName evidence="2">Uncharacterized protein</fullName>
    </submittedName>
</protein>
<keyword evidence="3" id="KW-1185">Reference proteome</keyword>
<sequence length="20" mass="2370">MSWGKERSWSGNCSERLLDK</sequence>
<dbReference type="EMBL" id="JABEZW010000003">
    <property type="protein sequence ID" value="MBA0761137.1"/>
    <property type="molecule type" value="Genomic_DNA"/>
</dbReference>
<evidence type="ECO:0000313" key="2">
    <source>
        <dbReference type="EMBL" id="MBA0761137.1"/>
    </source>
</evidence>
<comment type="caution">
    <text evidence="2">The sequence shown here is derived from an EMBL/GenBank/DDBJ whole genome shotgun (WGS) entry which is preliminary data.</text>
</comment>
<evidence type="ECO:0000256" key="1">
    <source>
        <dbReference type="SAM" id="MobiDB-lite"/>
    </source>
</evidence>
<name>A0A7J9DKC3_9ROSI</name>
<dbReference type="Proteomes" id="UP000593568">
    <property type="component" value="Unassembled WGS sequence"/>
</dbReference>
<accession>A0A7J9DKC3</accession>
<gene>
    <name evidence="2" type="ORF">Gotri_023822</name>
</gene>